<evidence type="ECO:0000259" key="4">
    <source>
        <dbReference type="Pfam" id="PF13359"/>
    </source>
</evidence>
<keyword evidence="2" id="KW-0479">Metal-binding</keyword>
<accession>A0A9N8L6P3</accession>
<feature type="domain" description="DDE Tnp4" evidence="4">
    <location>
        <begin position="180"/>
        <end position="336"/>
    </location>
</feature>
<evidence type="ECO:0000256" key="1">
    <source>
        <dbReference type="ARBA" id="ARBA00001968"/>
    </source>
</evidence>
<dbReference type="InterPro" id="IPR027806">
    <property type="entry name" value="HARBI1_dom"/>
</dbReference>
<evidence type="ECO:0000313" key="5">
    <source>
        <dbReference type="EMBL" id="CAD6896518.1"/>
    </source>
</evidence>
<protein>
    <recommendedName>
        <fullName evidence="4">DDE Tnp4 domain-containing protein</fullName>
    </recommendedName>
</protein>
<organism evidence="5 6">
    <name type="scientific">Tilletia laevis</name>
    <dbReference type="NCBI Taxonomy" id="157183"/>
    <lineage>
        <taxon>Eukaryota</taxon>
        <taxon>Fungi</taxon>
        <taxon>Dikarya</taxon>
        <taxon>Basidiomycota</taxon>
        <taxon>Ustilaginomycotina</taxon>
        <taxon>Exobasidiomycetes</taxon>
        <taxon>Tilletiales</taxon>
        <taxon>Tilletiaceae</taxon>
        <taxon>Tilletia</taxon>
    </lineage>
</organism>
<sequence length="363" mass="41263">MQLRSRRQRHKTALLEEEQGSTTLYASGVVALLWTSLQLVAARAPTSRLSRRRLHVSPRQFKAVFRFTELEVDTILPYLCLPMMIKTAAGDLCSAKTAFLYTLAYLGGASLVRIEHIFGRSYTSAHRIIKATIRLIFSQWSHLIHVRQAHEGHLRRVRLSQLADALAAFGCPSKRVWGFLDGTVRPIARPKRGQRTFYNGHKRTHAIKFQILTTPDGLVWVDGPFRGPRHDSMMLKATRLHQWLDDHSKRPNGRKFFLFADKGYAARGLLMVPFKGNNTIAAQRQYNVAMSRIRVEVEHAIGWITKTFPRFDSKRLQRVLLSPLGKEYKVAVILVNALSCLSGNQTSVRFGCDPPSLDSYFVP</sequence>
<keyword evidence="3" id="KW-1133">Transmembrane helix</keyword>
<dbReference type="Proteomes" id="UP000836404">
    <property type="component" value="Unassembled WGS sequence"/>
</dbReference>
<evidence type="ECO:0000256" key="3">
    <source>
        <dbReference type="SAM" id="Phobius"/>
    </source>
</evidence>
<evidence type="ECO:0000256" key="2">
    <source>
        <dbReference type="ARBA" id="ARBA00022723"/>
    </source>
</evidence>
<comment type="cofactor">
    <cofactor evidence="1">
        <name>a divalent metal cation</name>
        <dbReference type="ChEBI" id="CHEBI:60240"/>
    </cofactor>
</comment>
<dbReference type="GO" id="GO:0046872">
    <property type="term" value="F:metal ion binding"/>
    <property type="evidence" value="ECO:0007669"/>
    <property type="project" value="UniProtKB-KW"/>
</dbReference>
<dbReference type="EMBL" id="CAJHJF010000049">
    <property type="protein sequence ID" value="CAD6896518.1"/>
    <property type="molecule type" value="Genomic_DNA"/>
</dbReference>
<dbReference type="AlphaFoldDB" id="A0A9N8L6P3"/>
<comment type="caution">
    <text evidence="5">The sequence shown here is derived from an EMBL/GenBank/DDBJ whole genome shotgun (WGS) entry which is preliminary data.</text>
</comment>
<keyword evidence="3" id="KW-0472">Membrane</keyword>
<feature type="transmembrane region" description="Helical" evidence="3">
    <location>
        <begin position="24"/>
        <end position="44"/>
    </location>
</feature>
<keyword evidence="3" id="KW-0812">Transmembrane</keyword>
<proteinExistence type="predicted"/>
<evidence type="ECO:0000313" key="6">
    <source>
        <dbReference type="Proteomes" id="UP000836404"/>
    </source>
</evidence>
<gene>
    <name evidence="5" type="ORF">JKILLFL_G9262</name>
</gene>
<name>A0A9N8L6P3_9BASI</name>
<keyword evidence="6" id="KW-1185">Reference proteome</keyword>
<dbReference type="Pfam" id="PF13359">
    <property type="entry name" value="DDE_Tnp_4"/>
    <property type="match status" value="1"/>
</dbReference>
<reference evidence="5 6" key="1">
    <citation type="submission" date="2020-10" db="EMBL/GenBank/DDBJ databases">
        <authorList>
            <person name="Sedaghatjoo S."/>
        </authorList>
    </citation>
    <scope>NUCLEOTIDE SEQUENCE [LARGE SCALE GENOMIC DNA]</scope>
    <source>
        <strain evidence="5 6">LLFL</strain>
    </source>
</reference>